<reference evidence="1" key="1">
    <citation type="thesis" date="2020" institute="ProQuest LLC" country="789 East Eisenhower Parkway, Ann Arbor, MI, USA">
        <title>Comparative Genomics and Chromosome Evolution.</title>
        <authorList>
            <person name="Mudd A.B."/>
        </authorList>
    </citation>
    <scope>NUCLEOTIDE SEQUENCE</scope>
    <source>
        <strain evidence="1">HN-11 Male</strain>
        <tissue evidence="1">Kidney and liver</tissue>
    </source>
</reference>
<evidence type="ECO:0000313" key="2">
    <source>
        <dbReference type="Proteomes" id="UP000770717"/>
    </source>
</evidence>
<dbReference type="Proteomes" id="UP000770717">
    <property type="component" value="Unassembled WGS sequence"/>
</dbReference>
<keyword evidence="2" id="KW-1185">Reference proteome</keyword>
<name>A0A8J6FV01_ELECQ</name>
<dbReference type="AlphaFoldDB" id="A0A8J6FV01"/>
<gene>
    <name evidence="1" type="ORF">GDO78_002092</name>
</gene>
<organism evidence="1 2">
    <name type="scientific">Eleutherodactylus coqui</name>
    <name type="common">Puerto Rican coqui</name>
    <dbReference type="NCBI Taxonomy" id="57060"/>
    <lineage>
        <taxon>Eukaryota</taxon>
        <taxon>Metazoa</taxon>
        <taxon>Chordata</taxon>
        <taxon>Craniata</taxon>
        <taxon>Vertebrata</taxon>
        <taxon>Euteleostomi</taxon>
        <taxon>Amphibia</taxon>
        <taxon>Batrachia</taxon>
        <taxon>Anura</taxon>
        <taxon>Neobatrachia</taxon>
        <taxon>Hyloidea</taxon>
        <taxon>Eleutherodactylidae</taxon>
        <taxon>Eleutherodactylinae</taxon>
        <taxon>Eleutherodactylus</taxon>
        <taxon>Eleutherodactylus</taxon>
    </lineage>
</organism>
<dbReference type="EMBL" id="WNTK01000001">
    <property type="protein sequence ID" value="KAG9494577.1"/>
    <property type="molecule type" value="Genomic_DNA"/>
</dbReference>
<evidence type="ECO:0000313" key="1">
    <source>
        <dbReference type="EMBL" id="KAG9494577.1"/>
    </source>
</evidence>
<proteinExistence type="predicted"/>
<sequence>MYSLCKQLLRKPIPTGIAVGDTGISKSVEELPVASTLLCFRGSLEISSSLIGCQKYPLLFSFALVPVLINPSHSVYTLRYKVRFGKYLTSRYFNIQTWNMAALDMNCIPLGRGGQRKC</sequence>
<comment type="caution">
    <text evidence="1">The sequence shown here is derived from an EMBL/GenBank/DDBJ whole genome shotgun (WGS) entry which is preliminary data.</text>
</comment>
<protein>
    <submittedName>
        <fullName evidence="1">Uncharacterized protein</fullName>
    </submittedName>
</protein>
<accession>A0A8J6FV01</accession>